<reference evidence="1 2" key="2">
    <citation type="journal article" date="2022" name="Mol. Ecol. Resour.">
        <title>The genomes of chicory, endive, great burdock and yacon provide insights into Asteraceae paleo-polyploidization history and plant inulin production.</title>
        <authorList>
            <person name="Fan W."/>
            <person name="Wang S."/>
            <person name="Wang H."/>
            <person name="Wang A."/>
            <person name="Jiang F."/>
            <person name="Liu H."/>
            <person name="Zhao H."/>
            <person name="Xu D."/>
            <person name="Zhang Y."/>
        </authorList>
    </citation>
    <scope>NUCLEOTIDE SEQUENCE [LARGE SCALE GENOMIC DNA]</scope>
    <source>
        <strain evidence="2">cv. Yunnan</strain>
        <tissue evidence="1">Leaves</tissue>
    </source>
</reference>
<gene>
    <name evidence="1" type="ORF">L1987_29469</name>
</gene>
<sequence>MLLSDQCNVFAIGGKCGFFSYKIGLRVCVTIDLSEDTWSVPHPLSYALPVRNFQQMPQSTEINPFFSFPRPR</sequence>
<evidence type="ECO:0000313" key="1">
    <source>
        <dbReference type="EMBL" id="KAI3801365.1"/>
    </source>
</evidence>
<comment type="caution">
    <text evidence="1">The sequence shown here is derived from an EMBL/GenBank/DDBJ whole genome shotgun (WGS) entry which is preliminary data.</text>
</comment>
<keyword evidence="2" id="KW-1185">Reference proteome</keyword>
<reference evidence="2" key="1">
    <citation type="journal article" date="2022" name="Mol. Ecol. Resour.">
        <title>The genomes of chicory, endive, great burdock and yacon provide insights into Asteraceae palaeo-polyploidization history and plant inulin production.</title>
        <authorList>
            <person name="Fan W."/>
            <person name="Wang S."/>
            <person name="Wang H."/>
            <person name="Wang A."/>
            <person name="Jiang F."/>
            <person name="Liu H."/>
            <person name="Zhao H."/>
            <person name="Xu D."/>
            <person name="Zhang Y."/>
        </authorList>
    </citation>
    <scope>NUCLEOTIDE SEQUENCE [LARGE SCALE GENOMIC DNA]</scope>
    <source>
        <strain evidence="2">cv. Yunnan</strain>
    </source>
</reference>
<dbReference type="Proteomes" id="UP001056120">
    <property type="component" value="Linkage Group LG10"/>
</dbReference>
<organism evidence="1 2">
    <name type="scientific">Smallanthus sonchifolius</name>
    <dbReference type="NCBI Taxonomy" id="185202"/>
    <lineage>
        <taxon>Eukaryota</taxon>
        <taxon>Viridiplantae</taxon>
        <taxon>Streptophyta</taxon>
        <taxon>Embryophyta</taxon>
        <taxon>Tracheophyta</taxon>
        <taxon>Spermatophyta</taxon>
        <taxon>Magnoliopsida</taxon>
        <taxon>eudicotyledons</taxon>
        <taxon>Gunneridae</taxon>
        <taxon>Pentapetalae</taxon>
        <taxon>asterids</taxon>
        <taxon>campanulids</taxon>
        <taxon>Asterales</taxon>
        <taxon>Asteraceae</taxon>
        <taxon>Asteroideae</taxon>
        <taxon>Heliantheae alliance</taxon>
        <taxon>Millerieae</taxon>
        <taxon>Smallanthus</taxon>
    </lineage>
</organism>
<name>A0ACB9I1V8_9ASTR</name>
<proteinExistence type="predicted"/>
<protein>
    <submittedName>
        <fullName evidence="1">Uncharacterized protein</fullName>
    </submittedName>
</protein>
<accession>A0ACB9I1V8</accession>
<evidence type="ECO:0000313" key="2">
    <source>
        <dbReference type="Proteomes" id="UP001056120"/>
    </source>
</evidence>
<dbReference type="EMBL" id="CM042027">
    <property type="protein sequence ID" value="KAI3801365.1"/>
    <property type="molecule type" value="Genomic_DNA"/>
</dbReference>